<feature type="region of interest" description="Disordered" evidence="1">
    <location>
        <begin position="79"/>
        <end position="105"/>
    </location>
</feature>
<proteinExistence type="predicted"/>
<gene>
    <name evidence="4" type="ORF">CTEN210_05347</name>
</gene>
<dbReference type="InterPro" id="IPR042099">
    <property type="entry name" value="ANL_N_sf"/>
</dbReference>
<organism evidence="4 5">
    <name type="scientific">Chaetoceros tenuissimus</name>
    <dbReference type="NCBI Taxonomy" id="426638"/>
    <lineage>
        <taxon>Eukaryota</taxon>
        <taxon>Sar</taxon>
        <taxon>Stramenopiles</taxon>
        <taxon>Ochrophyta</taxon>
        <taxon>Bacillariophyta</taxon>
        <taxon>Coscinodiscophyceae</taxon>
        <taxon>Chaetocerotophycidae</taxon>
        <taxon>Chaetocerotales</taxon>
        <taxon>Chaetocerotaceae</taxon>
        <taxon>Chaetoceros</taxon>
    </lineage>
</organism>
<accession>A0AAD3H3F8</accession>
<feature type="chain" id="PRO_5041965971" description="AMP-dependent synthetase/ligase domain-containing protein" evidence="2">
    <location>
        <begin position="20"/>
        <end position="801"/>
    </location>
</feature>
<dbReference type="PANTHER" id="PTHR43813:SF1">
    <property type="entry name" value="ACYL-ACTIVATING ENZYME 16, CHLOROPLASTIC-RELATED"/>
    <property type="match status" value="1"/>
</dbReference>
<feature type="compositionally biased region" description="Polar residues" evidence="1">
    <location>
        <begin position="86"/>
        <end position="105"/>
    </location>
</feature>
<evidence type="ECO:0000313" key="5">
    <source>
        <dbReference type="Proteomes" id="UP001054902"/>
    </source>
</evidence>
<dbReference type="Proteomes" id="UP001054902">
    <property type="component" value="Unassembled WGS sequence"/>
</dbReference>
<dbReference type="EMBL" id="BLLK01000029">
    <property type="protein sequence ID" value="GFH48871.1"/>
    <property type="molecule type" value="Genomic_DNA"/>
</dbReference>
<evidence type="ECO:0000259" key="3">
    <source>
        <dbReference type="Pfam" id="PF00501"/>
    </source>
</evidence>
<evidence type="ECO:0000256" key="2">
    <source>
        <dbReference type="SAM" id="SignalP"/>
    </source>
</evidence>
<dbReference type="PROSITE" id="PS00455">
    <property type="entry name" value="AMP_BINDING"/>
    <property type="match status" value="1"/>
</dbReference>
<dbReference type="PANTHER" id="PTHR43813">
    <property type="entry name" value="ACYL-ACTIVATING ENZYME 16, CHLOROPLASTIC-RELATED"/>
    <property type="match status" value="1"/>
</dbReference>
<dbReference type="Pfam" id="PF23562">
    <property type="entry name" value="AMP-binding_C_3"/>
    <property type="match status" value="1"/>
</dbReference>
<dbReference type="InterPro" id="IPR020845">
    <property type="entry name" value="AMP-binding_CS"/>
</dbReference>
<evidence type="ECO:0000313" key="4">
    <source>
        <dbReference type="EMBL" id="GFH48871.1"/>
    </source>
</evidence>
<dbReference type="SUPFAM" id="SSF56801">
    <property type="entry name" value="Acetyl-CoA synthetase-like"/>
    <property type="match status" value="1"/>
</dbReference>
<feature type="domain" description="AMP-dependent synthetase/ligase" evidence="3">
    <location>
        <begin position="131"/>
        <end position="604"/>
    </location>
</feature>
<dbReference type="AlphaFoldDB" id="A0AAD3H3F8"/>
<reference evidence="4 5" key="1">
    <citation type="journal article" date="2021" name="Sci. Rep.">
        <title>The genome of the diatom Chaetoceros tenuissimus carries an ancient integrated fragment of an extant virus.</title>
        <authorList>
            <person name="Hongo Y."/>
            <person name="Kimura K."/>
            <person name="Takaki Y."/>
            <person name="Yoshida Y."/>
            <person name="Baba S."/>
            <person name="Kobayashi G."/>
            <person name="Nagasaki K."/>
            <person name="Hano T."/>
            <person name="Tomaru Y."/>
        </authorList>
    </citation>
    <scope>NUCLEOTIDE SEQUENCE [LARGE SCALE GENOMIC DNA]</scope>
    <source>
        <strain evidence="4 5">NIES-3715</strain>
    </source>
</reference>
<protein>
    <recommendedName>
        <fullName evidence="3">AMP-dependent synthetase/ligase domain-containing protein</fullName>
    </recommendedName>
</protein>
<feature type="signal peptide" evidence="2">
    <location>
        <begin position="1"/>
        <end position="19"/>
    </location>
</feature>
<sequence>MKFSSRIVSSLCIVSTVLSVHGFVQNPNAGVPGNTASLSRYSRQSASFEPLFSVVSKDDETMNADDEAVLFGESGVVPSPKRKMSRTGNILPATNTPTNPLDHSSSNPLINKLHTMRSTIQNCPEIWTQLAKYSPDQRALYDDHLCDTKIDLNFKQANEAVKKSASIFQSLGVKKGTNVAILGENSAQWLLIDHGIQTIGGVSAVRGADAPSDELRYIYEHSDSAGLVVLQGVKLLKKLANDAKKLGLEHPLGLYNDSHGPVRNVILMHKEKKSTEDIAALGAELGLNIVVFSDLLESAKPMDEEDIKSIGVGKEDVATIVYTSGTTGQPKGVMLTHGNLIHQTAVRLAPSKSWDESEPLPGELMLSLLPVWHITERAFELWMLSRGCSVVYSSIRYFKNDLAKHQPEWLVLVPRVLEKVAAGVQDKFANGSAAVKTLVKVFTATSGLRSKHSKIAKGLVVGEKGSEGNKLISSLIVAALTPLNAVGDKLVWSKVQDGFGGKNRVIISGGSALAGSLETFYENCGLTVCVGYGLTECAPLIAHRRSDSNLVTGGCVGQPCADTELRVVDPEIKPDDISGERKALPDGQVGVVIARGPQVMKGYYKNPEATAKAVDKYGFFDTGDLGRINPLTGDLILTGRCKDTIVLSNGENIEPQPIEDAILGESSLVEQVMLTGQDGKSLTAIVVLSPSELSNAGFIDSVTAEKLQKANERVNDPKADIDEVGADIQMLVDASKDLRSKKELEKALMADVRAATKDFRKWEQVGKVYLSLEPFAMSNGLLTQSYKVKRDAVSQRYVDEL</sequence>
<dbReference type="InterPro" id="IPR000873">
    <property type="entry name" value="AMP-dep_synth/lig_dom"/>
</dbReference>
<dbReference type="PRINTS" id="PR00154">
    <property type="entry name" value="AMPBINDING"/>
</dbReference>
<name>A0AAD3H3F8_9STRA</name>
<evidence type="ECO:0000256" key="1">
    <source>
        <dbReference type="SAM" id="MobiDB-lite"/>
    </source>
</evidence>
<dbReference type="InterPro" id="IPR020459">
    <property type="entry name" value="AMP-binding"/>
</dbReference>
<comment type="caution">
    <text evidence="4">The sequence shown here is derived from an EMBL/GenBank/DDBJ whole genome shotgun (WGS) entry which is preliminary data.</text>
</comment>
<keyword evidence="5" id="KW-1185">Reference proteome</keyword>
<dbReference type="Pfam" id="PF00501">
    <property type="entry name" value="AMP-binding"/>
    <property type="match status" value="1"/>
</dbReference>
<dbReference type="InterPro" id="IPR052987">
    <property type="entry name" value="Chloroplast_AMP-bd_Enzymes"/>
</dbReference>
<keyword evidence="2" id="KW-0732">Signal</keyword>
<dbReference type="Gene3D" id="3.40.50.12780">
    <property type="entry name" value="N-terminal domain of ligase-like"/>
    <property type="match status" value="1"/>
</dbReference>